<dbReference type="Gene3D" id="3.50.50.60">
    <property type="entry name" value="FAD/NAD(P)-binding domain"/>
    <property type="match status" value="1"/>
</dbReference>
<comment type="similarity">
    <text evidence="2">Belongs to the MSOX/MTOX family.</text>
</comment>
<dbReference type="PANTHER" id="PTHR10961">
    <property type="entry name" value="PEROXISOMAL SARCOSINE OXIDASE"/>
    <property type="match status" value="1"/>
</dbReference>
<keyword evidence="4" id="KW-0274">FAD</keyword>
<protein>
    <recommendedName>
        <fullName evidence="6">FAD dependent oxidoreductase domain-containing protein</fullName>
    </recommendedName>
</protein>
<evidence type="ECO:0000256" key="3">
    <source>
        <dbReference type="ARBA" id="ARBA00022630"/>
    </source>
</evidence>
<dbReference type="AlphaFoldDB" id="A0AAN9YKH1"/>
<evidence type="ECO:0000259" key="6">
    <source>
        <dbReference type="Pfam" id="PF01266"/>
    </source>
</evidence>
<proteinExistence type="inferred from homology"/>
<keyword evidence="5" id="KW-0560">Oxidoreductase</keyword>
<keyword evidence="3" id="KW-0285">Flavoprotein</keyword>
<evidence type="ECO:0000313" key="7">
    <source>
        <dbReference type="EMBL" id="KAK7745670.1"/>
    </source>
</evidence>
<reference evidence="7 8" key="1">
    <citation type="submission" date="2024-02" db="EMBL/GenBank/DDBJ databases">
        <title>De novo assembly and annotation of 12 fungi associated with fruit tree decline syndrome in Ontario, Canada.</title>
        <authorList>
            <person name="Sulman M."/>
            <person name="Ellouze W."/>
            <person name="Ilyukhin E."/>
        </authorList>
    </citation>
    <scope>NUCLEOTIDE SEQUENCE [LARGE SCALE GENOMIC DNA]</scope>
    <source>
        <strain evidence="7 8">M11/M66-122</strain>
    </source>
</reference>
<accession>A0AAN9YKH1</accession>
<dbReference type="InterPro" id="IPR006076">
    <property type="entry name" value="FAD-dep_OxRdtase"/>
</dbReference>
<evidence type="ECO:0000256" key="1">
    <source>
        <dbReference type="ARBA" id="ARBA00001974"/>
    </source>
</evidence>
<evidence type="ECO:0000256" key="4">
    <source>
        <dbReference type="ARBA" id="ARBA00022827"/>
    </source>
</evidence>
<dbReference type="EMBL" id="JAKJXP020000106">
    <property type="protein sequence ID" value="KAK7745670.1"/>
    <property type="molecule type" value="Genomic_DNA"/>
</dbReference>
<evidence type="ECO:0000256" key="2">
    <source>
        <dbReference type="ARBA" id="ARBA00010989"/>
    </source>
</evidence>
<evidence type="ECO:0000313" key="8">
    <source>
        <dbReference type="Proteomes" id="UP001320420"/>
    </source>
</evidence>
<feature type="domain" description="FAD dependent oxidoreductase" evidence="6">
    <location>
        <begin position="6"/>
        <end position="389"/>
    </location>
</feature>
<dbReference type="GO" id="GO:0050660">
    <property type="term" value="F:flavin adenine dinucleotide binding"/>
    <property type="evidence" value="ECO:0007669"/>
    <property type="project" value="InterPro"/>
</dbReference>
<dbReference type="SUPFAM" id="SSF51905">
    <property type="entry name" value="FAD/NAD(P)-binding domain"/>
    <property type="match status" value="1"/>
</dbReference>
<dbReference type="Pfam" id="PF01266">
    <property type="entry name" value="DAO"/>
    <property type="match status" value="1"/>
</dbReference>
<sequence>MERASYIIVGSGVFGASTAFHLSCSFPQAKITLVDRRHLDKAAASSDLNKVVRADYDDLVYMRLGLEAQESWRNDPLFKAWYHESGLLMAEPRGLGRRAYENFRKLGHAHTGEILSPAEITQRFPVFRDAKWEGVGDCLYNSKSGWAEADEALAALVKAAVGRGVAFKVGTVRRLEITGTQECRGVLVEDDNGNTEVIVADTTILCAGAYTAQLLADSAPDWAELQAEQRVVAVGAVQCKVSYPDEEEEKLKDAPFFFLGFPHTEGEVIPTHKGFLKFNSDNSFTNLTYHGGLKKEISVPPPRPSQMTFGEDVPESLKKDVQRVVENTYGKNIRGLKIESYRMCWDAMSPNQDWIIDYHPKCKNLFIGTAGSFHAWKFMPNIGKYMVQRLSGTLSTELVLKWAWDRENTGGAACSHFIPKQDLRDL</sequence>
<organism evidence="7 8">
    <name type="scientific">Diatrype stigma</name>
    <dbReference type="NCBI Taxonomy" id="117547"/>
    <lineage>
        <taxon>Eukaryota</taxon>
        <taxon>Fungi</taxon>
        <taxon>Dikarya</taxon>
        <taxon>Ascomycota</taxon>
        <taxon>Pezizomycotina</taxon>
        <taxon>Sordariomycetes</taxon>
        <taxon>Xylariomycetidae</taxon>
        <taxon>Xylariales</taxon>
        <taxon>Diatrypaceae</taxon>
        <taxon>Diatrype</taxon>
    </lineage>
</organism>
<gene>
    <name evidence="7" type="ORF">SLS62_009711</name>
</gene>
<dbReference type="InterPro" id="IPR045170">
    <property type="entry name" value="MTOX"/>
</dbReference>
<comment type="caution">
    <text evidence="7">The sequence shown here is derived from an EMBL/GenBank/DDBJ whole genome shotgun (WGS) entry which is preliminary data.</text>
</comment>
<dbReference type="Proteomes" id="UP001320420">
    <property type="component" value="Unassembled WGS sequence"/>
</dbReference>
<dbReference type="Gene3D" id="3.30.9.10">
    <property type="entry name" value="D-Amino Acid Oxidase, subunit A, domain 2"/>
    <property type="match status" value="1"/>
</dbReference>
<name>A0AAN9YKH1_9PEZI</name>
<dbReference type="InterPro" id="IPR036188">
    <property type="entry name" value="FAD/NAD-bd_sf"/>
</dbReference>
<dbReference type="PANTHER" id="PTHR10961:SF46">
    <property type="entry name" value="PEROXISOMAL SARCOSINE OXIDASE"/>
    <property type="match status" value="1"/>
</dbReference>
<dbReference type="GO" id="GO:0008115">
    <property type="term" value="F:sarcosine oxidase activity"/>
    <property type="evidence" value="ECO:0007669"/>
    <property type="project" value="TreeGrafter"/>
</dbReference>
<keyword evidence="8" id="KW-1185">Reference proteome</keyword>
<evidence type="ECO:0000256" key="5">
    <source>
        <dbReference type="ARBA" id="ARBA00023002"/>
    </source>
</evidence>
<comment type="cofactor">
    <cofactor evidence="1">
        <name>FAD</name>
        <dbReference type="ChEBI" id="CHEBI:57692"/>
    </cofactor>
</comment>